<feature type="signal peptide" evidence="1">
    <location>
        <begin position="1"/>
        <end position="18"/>
    </location>
</feature>
<proteinExistence type="predicted"/>
<name>A0A554VBU0_9FLAO</name>
<dbReference type="RefSeq" id="WP_143918722.1">
    <property type="nucleotide sequence ID" value="NZ_CANLFO010000004.1"/>
</dbReference>
<evidence type="ECO:0000313" key="2">
    <source>
        <dbReference type="EMBL" id="TSE04070.1"/>
    </source>
</evidence>
<dbReference type="AlphaFoldDB" id="A0A554VBU0"/>
<evidence type="ECO:0008006" key="4">
    <source>
        <dbReference type="Google" id="ProtNLM"/>
    </source>
</evidence>
<keyword evidence="3" id="KW-1185">Reference proteome</keyword>
<keyword evidence="1" id="KW-0732">Signal</keyword>
<dbReference type="EMBL" id="VLNR01000090">
    <property type="protein sequence ID" value="TSE04070.1"/>
    <property type="molecule type" value="Genomic_DNA"/>
</dbReference>
<accession>A0A554VBU0</accession>
<reference evidence="2 3" key="1">
    <citation type="submission" date="2019-07" db="EMBL/GenBank/DDBJ databases">
        <title>The draft genome sequence of Aquimarina algiphila M91.</title>
        <authorList>
            <person name="Meng X."/>
        </authorList>
    </citation>
    <scope>NUCLEOTIDE SEQUENCE [LARGE SCALE GENOMIC DNA]</scope>
    <source>
        <strain evidence="2 3">M91</strain>
    </source>
</reference>
<sequence length="137" mass="14932">MKIFLAVFIGSISFLSYAQENPIQTISIEWEQLSAPISFANKALPTTTYQLMEVNLDIDLRQQALRKPATMFLELPKSKIVSPKYSVAIPQPKTSGFTISGSGYNPNTNAAGGIKNIAYKDASLYSGAYCPITGLAY</sequence>
<evidence type="ECO:0000256" key="1">
    <source>
        <dbReference type="SAM" id="SignalP"/>
    </source>
</evidence>
<protein>
    <recommendedName>
        <fullName evidence="4">Gingipain propeptide domain-containing protein</fullName>
    </recommendedName>
</protein>
<comment type="caution">
    <text evidence="2">The sequence shown here is derived from an EMBL/GenBank/DDBJ whole genome shotgun (WGS) entry which is preliminary data.</text>
</comment>
<gene>
    <name evidence="2" type="ORF">FOF46_27610</name>
</gene>
<feature type="chain" id="PRO_5022036898" description="Gingipain propeptide domain-containing protein" evidence="1">
    <location>
        <begin position="19"/>
        <end position="137"/>
    </location>
</feature>
<evidence type="ECO:0000313" key="3">
    <source>
        <dbReference type="Proteomes" id="UP000318833"/>
    </source>
</evidence>
<dbReference type="OrthoDB" id="1164764at2"/>
<dbReference type="Proteomes" id="UP000318833">
    <property type="component" value="Unassembled WGS sequence"/>
</dbReference>
<organism evidence="2 3">
    <name type="scientific">Aquimarina algiphila</name>
    <dbReference type="NCBI Taxonomy" id="2047982"/>
    <lineage>
        <taxon>Bacteria</taxon>
        <taxon>Pseudomonadati</taxon>
        <taxon>Bacteroidota</taxon>
        <taxon>Flavobacteriia</taxon>
        <taxon>Flavobacteriales</taxon>
        <taxon>Flavobacteriaceae</taxon>
        <taxon>Aquimarina</taxon>
    </lineage>
</organism>